<comment type="subcellular location">
    <subcellularLocation>
        <location evidence="1">Mitochondrion</location>
    </subcellularLocation>
</comment>
<dbReference type="OMA" id="NQLCERC"/>
<dbReference type="GeneID" id="578525"/>
<protein>
    <recommendedName>
        <fullName evidence="6">StAR-related lipid transfer protein 7, mitochondrial</fullName>
    </recommendedName>
    <alternativeName>
        <fullName evidence="7">START domain-containing protein 7</fullName>
    </alternativeName>
</protein>
<dbReference type="KEGG" id="spu:578525"/>
<evidence type="ECO:0000313" key="9">
    <source>
        <dbReference type="EnsemblMetazoa" id="XP_783781"/>
    </source>
</evidence>
<dbReference type="RefSeq" id="XP_783781.4">
    <property type="nucleotide sequence ID" value="XM_778688.5"/>
</dbReference>
<name>A0A7M7RFS3_STRPU</name>
<dbReference type="PANTHER" id="PTHR19308:SF8">
    <property type="entry name" value="STAR-RELATED LIPID TRANSFER PROTEIN 7, MITOCHONDRIAL"/>
    <property type="match status" value="1"/>
</dbReference>
<dbReference type="EnsemblMetazoa" id="XM_778688">
    <property type="protein sequence ID" value="XP_783781"/>
    <property type="gene ID" value="LOC578525"/>
</dbReference>
<dbReference type="AlphaFoldDB" id="A0A7M7RFS3"/>
<feature type="domain" description="START" evidence="8">
    <location>
        <begin position="185"/>
        <end position="371"/>
    </location>
</feature>
<evidence type="ECO:0000256" key="6">
    <source>
        <dbReference type="ARBA" id="ARBA00069252"/>
    </source>
</evidence>
<evidence type="ECO:0000256" key="1">
    <source>
        <dbReference type="ARBA" id="ARBA00004173"/>
    </source>
</evidence>
<evidence type="ECO:0000256" key="3">
    <source>
        <dbReference type="ARBA" id="ARBA00023054"/>
    </source>
</evidence>
<dbReference type="InterPro" id="IPR041949">
    <property type="entry name" value="START_STARD7"/>
</dbReference>
<dbReference type="FunFam" id="3.30.530.20:FF:000016">
    <property type="entry name" value="StAR-related lipid transfer protein 7, mitochondrial"/>
    <property type="match status" value="1"/>
</dbReference>
<dbReference type="GO" id="GO:0005739">
    <property type="term" value="C:mitochondrion"/>
    <property type="evidence" value="ECO:0007669"/>
    <property type="project" value="UniProtKB-SubCell"/>
</dbReference>
<evidence type="ECO:0000259" key="8">
    <source>
        <dbReference type="PROSITE" id="PS50848"/>
    </source>
</evidence>
<dbReference type="CTD" id="56910"/>
<keyword evidence="2" id="KW-0809">Transit peptide</keyword>
<accession>A0A7M7RFS3</accession>
<dbReference type="CDD" id="cd08911">
    <property type="entry name" value="START_STARD7-like"/>
    <property type="match status" value="1"/>
</dbReference>
<evidence type="ECO:0000256" key="4">
    <source>
        <dbReference type="ARBA" id="ARBA00023128"/>
    </source>
</evidence>
<reference evidence="9" key="2">
    <citation type="submission" date="2021-01" db="UniProtKB">
        <authorList>
            <consortium name="EnsemblMetazoa"/>
        </authorList>
    </citation>
    <scope>IDENTIFICATION</scope>
</reference>
<dbReference type="GO" id="GO:0008289">
    <property type="term" value="F:lipid binding"/>
    <property type="evidence" value="ECO:0007669"/>
    <property type="project" value="InterPro"/>
</dbReference>
<dbReference type="Pfam" id="PF01852">
    <property type="entry name" value="START"/>
    <property type="match status" value="1"/>
</dbReference>
<organism evidence="9 10">
    <name type="scientific">Strongylocentrotus purpuratus</name>
    <name type="common">Purple sea urchin</name>
    <dbReference type="NCBI Taxonomy" id="7668"/>
    <lineage>
        <taxon>Eukaryota</taxon>
        <taxon>Metazoa</taxon>
        <taxon>Echinodermata</taxon>
        <taxon>Eleutherozoa</taxon>
        <taxon>Echinozoa</taxon>
        <taxon>Echinoidea</taxon>
        <taxon>Euechinoidea</taxon>
        <taxon>Echinacea</taxon>
        <taxon>Camarodonta</taxon>
        <taxon>Echinidea</taxon>
        <taxon>Strongylocentrotidae</taxon>
        <taxon>Strongylocentrotus</taxon>
    </lineage>
</organism>
<dbReference type="InterPro" id="IPR051213">
    <property type="entry name" value="START_lipid_transfer"/>
</dbReference>
<keyword evidence="3" id="KW-0175">Coiled coil</keyword>
<dbReference type="Proteomes" id="UP000007110">
    <property type="component" value="Unassembled WGS sequence"/>
</dbReference>
<reference evidence="10" key="1">
    <citation type="submission" date="2015-02" db="EMBL/GenBank/DDBJ databases">
        <title>Genome sequencing for Strongylocentrotus purpuratus.</title>
        <authorList>
            <person name="Murali S."/>
            <person name="Liu Y."/>
            <person name="Vee V."/>
            <person name="English A."/>
            <person name="Wang M."/>
            <person name="Skinner E."/>
            <person name="Han Y."/>
            <person name="Muzny D.M."/>
            <person name="Worley K.C."/>
            <person name="Gibbs R.A."/>
        </authorList>
    </citation>
    <scope>NUCLEOTIDE SEQUENCE</scope>
</reference>
<keyword evidence="10" id="KW-1185">Reference proteome</keyword>
<proteinExistence type="predicted"/>
<dbReference type="PANTHER" id="PTHR19308">
    <property type="entry name" value="PHOSPHATIDYLCHOLINE TRANSFER PROTEIN"/>
    <property type="match status" value="1"/>
</dbReference>
<sequence length="395" mass="46147">MAVFQALSRTRTLFSVKPVTSTSCNAAKNLIRLREYHWRGRWRSSSFSENVTDSVLGSINLGRKLLIAMRLTSGQTFSEHVSTIFSLLTRQCNVYAAQRLRRLEQMMCLYRSIYSERSLQSLAVGFARRYLKGKRRNYVIFGGALFAWDQEKITNRQINGCLDDVDLIRILRSDPNPDLPQLSSWEKVMAKSEMMVWRRKMDHDYLYEYKVFGTFTDCTAKSFFKVQTDLDYRNVWDKHVIETGVIDQDKETGTEIVYWATQFPFPMNSRDYLYARRTQIFHRHRVMVIYSKATNHPRKPETKRYVRVTRFSSKMVIKPFTSFDENGFDYMLTYHDDPKAPIPSSAVNWMATTGVPDFMHRVHNAALALDAMPGSNFKDMQSEKQYTTNDSSCYS</sequence>
<dbReference type="OrthoDB" id="1295045at2759"/>
<dbReference type="InParanoid" id="A0A7M7RFS3"/>
<evidence type="ECO:0000256" key="5">
    <source>
        <dbReference type="ARBA" id="ARBA00053168"/>
    </source>
</evidence>
<evidence type="ECO:0000256" key="7">
    <source>
        <dbReference type="ARBA" id="ARBA00079053"/>
    </source>
</evidence>
<evidence type="ECO:0000256" key="2">
    <source>
        <dbReference type="ARBA" id="ARBA00022946"/>
    </source>
</evidence>
<keyword evidence="4" id="KW-0496">Mitochondrion</keyword>
<evidence type="ECO:0000313" key="10">
    <source>
        <dbReference type="Proteomes" id="UP000007110"/>
    </source>
</evidence>
<dbReference type="InterPro" id="IPR002913">
    <property type="entry name" value="START_lipid-bd_dom"/>
</dbReference>
<dbReference type="SMART" id="SM00234">
    <property type="entry name" value="START"/>
    <property type="match status" value="1"/>
</dbReference>
<comment type="function">
    <text evidence="5">May play a protective role in mucosal tissues by preventing exaggerated allergic responses.</text>
</comment>
<dbReference type="Gene3D" id="3.30.530.20">
    <property type="match status" value="1"/>
</dbReference>
<dbReference type="SUPFAM" id="SSF55961">
    <property type="entry name" value="Bet v1-like"/>
    <property type="match status" value="1"/>
</dbReference>
<dbReference type="PROSITE" id="PS50848">
    <property type="entry name" value="START"/>
    <property type="match status" value="1"/>
</dbReference>
<dbReference type="InterPro" id="IPR023393">
    <property type="entry name" value="START-like_dom_sf"/>
</dbReference>